<reference evidence="2" key="1">
    <citation type="submission" date="2012-01" db="EMBL/GenBank/DDBJ databases">
        <title>The Genome Sequence of Treponema denticola H-22.</title>
        <authorList>
            <consortium name="The Broad Institute Genome Sequencing Platform"/>
            <person name="Earl A."/>
            <person name="Ward D."/>
            <person name="Feldgarden M."/>
            <person name="Gevers D."/>
            <person name="Blanton J.M."/>
            <person name="Fenno C.J."/>
            <person name="Baranova O.V."/>
            <person name="Mathney J."/>
            <person name="Dewhirst F.E."/>
            <person name="Izard J."/>
            <person name="Young S.K."/>
            <person name="Zeng Q."/>
            <person name="Gargeya S."/>
            <person name="Fitzgerald M."/>
            <person name="Haas B."/>
            <person name="Abouelleil A."/>
            <person name="Alvarado L."/>
            <person name="Arachchi H.M."/>
            <person name="Berlin A."/>
            <person name="Chapman S.B."/>
            <person name="Gearin G."/>
            <person name="Goldberg J."/>
            <person name="Griggs A."/>
            <person name="Gujja S."/>
            <person name="Hansen M."/>
            <person name="Heiman D."/>
            <person name="Howarth C."/>
            <person name="Larimer J."/>
            <person name="Lui A."/>
            <person name="MacDonald P.J.P."/>
            <person name="McCowen C."/>
            <person name="Montmayeur A."/>
            <person name="Murphy C."/>
            <person name="Neiman D."/>
            <person name="Pearson M."/>
            <person name="Priest M."/>
            <person name="Roberts A."/>
            <person name="Saif S."/>
            <person name="Shea T."/>
            <person name="Sisk P."/>
            <person name="Stolte C."/>
            <person name="Sykes S."/>
            <person name="Wortman J."/>
            <person name="Nusbaum C."/>
            <person name="Birren B."/>
        </authorList>
    </citation>
    <scope>NUCLEOTIDE SEQUENCE [LARGE SCALE GENOMIC DNA]</scope>
    <source>
        <strain evidence="2">H-22</strain>
    </source>
</reference>
<dbReference type="InterPro" id="IPR025113">
    <property type="entry name" value="TRL-like"/>
</dbReference>
<dbReference type="Proteomes" id="UP000011705">
    <property type="component" value="Chromosome"/>
</dbReference>
<gene>
    <name evidence="2" type="ORF">HMPREF9726_01576</name>
</gene>
<name>A0A0E2E447_TREDN</name>
<evidence type="ECO:0008006" key="3">
    <source>
        <dbReference type="Google" id="ProtNLM"/>
    </source>
</evidence>
<evidence type="ECO:0000256" key="1">
    <source>
        <dbReference type="SAM" id="SignalP"/>
    </source>
</evidence>
<dbReference type="RefSeq" id="WP_002666630.1">
    <property type="nucleotide sequence ID" value="NZ_CM001795.1"/>
</dbReference>
<protein>
    <recommendedName>
        <fullName evidence="3">TRL-like protein family</fullName>
    </recommendedName>
</protein>
<dbReference type="Pfam" id="PF13146">
    <property type="entry name" value="TRL"/>
    <property type="match status" value="1"/>
</dbReference>
<dbReference type="PATRIC" id="fig|999432.5.peg.1635"/>
<feature type="signal peptide" evidence="1">
    <location>
        <begin position="1"/>
        <end position="23"/>
    </location>
</feature>
<dbReference type="EMBL" id="AGDV01000012">
    <property type="protein sequence ID" value="EMB33215.1"/>
    <property type="molecule type" value="Genomic_DNA"/>
</dbReference>
<organism evidence="2">
    <name type="scientific">Treponema denticola H-22</name>
    <dbReference type="NCBI Taxonomy" id="999432"/>
    <lineage>
        <taxon>Bacteria</taxon>
        <taxon>Pseudomonadati</taxon>
        <taxon>Spirochaetota</taxon>
        <taxon>Spirochaetia</taxon>
        <taxon>Spirochaetales</taxon>
        <taxon>Treponemataceae</taxon>
        <taxon>Treponema</taxon>
    </lineage>
</organism>
<accession>A0A0E2E447</accession>
<dbReference type="HOGENOM" id="CLU_176271_0_0_12"/>
<dbReference type="AlphaFoldDB" id="A0A0E2E447"/>
<proteinExistence type="predicted"/>
<sequence>MKKIALVLFVVLAAILIASCSTVKPVAGASGVVGRKTGEASQAFFAIFPIKGEGGIAQAAKNGGITKVGTVDIRINYPASPVIPYYIVTTVVTGE</sequence>
<comment type="caution">
    <text evidence="2">The sequence shown here is derived from an EMBL/GenBank/DDBJ whole genome shotgun (WGS) entry which is preliminary data.</text>
</comment>
<dbReference type="PROSITE" id="PS51257">
    <property type="entry name" value="PROKAR_LIPOPROTEIN"/>
    <property type="match status" value="1"/>
</dbReference>
<evidence type="ECO:0000313" key="2">
    <source>
        <dbReference type="EMBL" id="EMB33215.1"/>
    </source>
</evidence>
<keyword evidence="1" id="KW-0732">Signal</keyword>
<feature type="chain" id="PRO_5002393465" description="TRL-like protein family" evidence="1">
    <location>
        <begin position="24"/>
        <end position="95"/>
    </location>
</feature>